<reference evidence="2 3" key="1">
    <citation type="submission" date="2024-03" db="EMBL/GenBank/DDBJ databases">
        <title>The Acrasis kona genome and developmental transcriptomes reveal deep origins of eukaryotic multicellular pathways.</title>
        <authorList>
            <person name="Sheikh S."/>
            <person name="Fu C.-J."/>
            <person name="Brown M.W."/>
            <person name="Baldauf S.L."/>
        </authorList>
    </citation>
    <scope>NUCLEOTIDE SEQUENCE [LARGE SCALE GENOMIC DNA]</scope>
    <source>
        <strain evidence="2 3">ATCC MYA-3509</strain>
    </source>
</reference>
<sequence>MVFHYCRLCDARINGYKNALKHVTDCAKKQNKGDGEIYTILLKDEKTKPGQYFCVVDISSQTQISRLDKYLRDLWCECCNHSSKFQSSNLGELENDAFGEKVMDDLVVKNKDSFVYTYDPDNTPTVVYGSVLNKRDGSMDEDEVLIITRNEPLDYTCCVCGKNADKSSRSSALFYCNKCSALAVDGVEFSEVCNSPRMSKCVYAGDNTPYKEKVVKPSPKKRKKGSDEEDHTEQDSEEEKPKKKRARAPAKKKAAKKVDEDEETEEEEPKAKRTPKKTAQKKKDSKKVQEKPKRSNKKKITKDDEDGEEAPKRSKKSPKKVTQEDEEDEQEEEQPKRTRRKHTHAKKEEETEDDQNSDQTVDDEDE</sequence>
<feature type="compositionally biased region" description="Acidic residues" evidence="1">
    <location>
        <begin position="227"/>
        <end position="238"/>
    </location>
</feature>
<dbReference type="AlphaFoldDB" id="A0AAW2YQ89"/>
<dbReference type="EMBL" id="JAOPGA020000580">
    <property type="protein sequence ID" value="KAL0479621.1"/>
    <property type="molecule type" value="Genomic_DNA"/>
</dbReference>
<name>A0AAW2YQ89_9EUKA</name>
<protein>
    <submittedName>
        <fullName evidence="2">Uncharacterized protein</fullName>
    </submittedName>
</protein>
<evidence type="ECO:0000313" key="2">
    <source>
        <dbReference type="EMBL" id="KAL0479621.1"/>
    </source>
</evidence>
<accession>A0AAW2YQ89</accession>
<keyword evidence="3" id="KW-1185">Reference proteome</keyword>
<proteinExistence type="predicted"/>
<dbReference type="Proteomes" id="UP001431209">
    <property type="component" value="Unassembled WGS sequence"/>
</dbReference>
<feature type="region of interest" description="Disordered" evidence="1">
    <location>
        <begin position="210"/>
        <end position="366"/>
    </location>
</feature>
<gene>
    <name evidence="2" type="ORF">AKO1_007722</name>
</gene>
<evidence type="ECO:0000256" key="1">
    <source>
        <dbReference type="SAM" id="MobiDB-lite"/>
    </source>
</evidence>
<feature type="compositionally biased region" description="Acidic residues" evidence="1">
    <location>
        <begin position="350"/>
        <end position="366"/>
    </location>
</feature>
<evidence type="ECO:0000313" key="3">
    <source>
        <dbReference type="Proteomes" id="UP001431209"/>
    </source>
</evidence>
<organism evidence="2 3">
    <name type="scientific">Acrasis kona</name>
    <dbReference type="NCBI Taxonomy" id="1008807"/>
    <lineage>
        <taxon>Eukaryota</taxon>
        <taxon>Discoba</taxon>
        <taxon>Heterolobosea</taxon>
        <taxon>Tetramitia</taxon>
        <taxon>Eutetramitia</taxon>
        <taxon>Acrasidae</taxon>
        <taxon>Acrasis</taxon>
    </lineage>
</organism>
<feature type="compositionally biased region" description="Basic residues" evidence="1">
    <location>
        <begin position="242"/>
        <end position="255"/>
    </location>
</feature>
<comment type="caution">
    <text evidence="2">The sequence shown here is derived from an EMBL/GenBank/DDBJ whole genome shotgun (WGS) entry which is preliminary data.</text>
</comment>
<feature type="compositionally biased region" description="Basic residues" evidence="1">
    <location>
        <begin position="272"/>
        <end position="285"/>
    </location>
</feature>